<proteinExistence type="predicted"/>
<dbReference type="NCBIfam" id="TIGR00738">
    <property type="entry name" value="rrf2_super"/>
    <property type="match status" value="1"/>
</dbReference>
<protein>
    <submittedName>
        <fullName evidence="2">Cysteine metabolism repressor</fullName>
    </submittedName>
</protein>
<dbReference type="GO" id="GO:0005829">
    <property type="term" value="C:cytosol"/>
    <property type="evidence" value="ECO:0007669"/>
    <property type="project" value="TreeGrafter"/>
</dbReference>
<dbReference type="EMBL" id="CP021023">
    <property type="protein sequence ID" value="ARN56111.1"/>
    <property type="molecule type" value="Genomic_DNA"/>
</dbReference>
<sequence>MKLTAKSRYGIRAAIELALRWQKGPVQIKIIAENENISLKYLEQLLTQMKSADLVQSIRGAKGGYYLTKSPDQITLYDIIRVIEGPIEPVECMSGMNICGDCERCAVKDISQYMSDMIADELKKHDLKTLAEKTLELRNAESEKANG</sequence>
<dbReference type="Gene3D" id="1.10.10.10">
    <property type="entry name" value="Winged helix-like DNA-binding domain superfamily/Winged helix DNA-binding domain"/>
    <property type="match status" value="1"/>
</dbReference>
<gene>
    <name evidence="2" type="primary">cymR_1</name>
    <name evidence="2" type="ORF">STSP1_00482</name>
</gene>
<dbReference type="PANTHER" id="PTHR33221">
    <property type="entry name" value="WINGED HELIX-TURN-HELIX TRANSCRIPTIONAL REGULATOR, RRF2 FAMILY"/>
    <property type="match status" value="1"/>
</dbReference>
<dbReference type="GO" id="GO:0003700">
    <property type="term" value="F:DNA-binding transcription factor activity"/>
    <property type="evidence" value="ECO:0007669"/>
    <property type="project" value="TreeGrafter"/>
</dbReference>
<dbReference type="STRING" id="1941349.STSP1_00482"/>
<evidence type="ECO:0000313" key="3">
    <source>
        <dbReference type="Proteomes" id="UP000193334"/>
    </source>
</evidence>
<accession>A0A1W6LJZ9</accession>
<evidence type="ECO:0000313" key="2">
    <source>
        <dbReference type="EMBL" id="ARN56111.1"/>
    </source>
</evidence>
<evidence type="ECO:0000256" key="1">
    <source>
        <dbReference type="ARBA" id="ARBA00023125"/>
    </source>
</evidence>
<name>A0A1W6LJZ9_9BACT</name>
<dbReference type="OrthoDB" id="270199at2"/>
<dbReference type="AlphaFoldDB" id="A0A1W6LJZ9"/>
<dbReference type="InterPro" id="IPR000944">
    <property type="entry name" value="Tscrpt_reg_Rrf2"/>
</dbReference>
<keyword evidence="3" id="KW-1185">Reference proteome</keyword>
<dbReference type="PANTHER" id="PTHR33221:SF5">
    <property type="entry name" value="HTH-TYPE TRANSCRIPTIONAL REGULATOR ISCR"/>
    <property type="match status" value="1"/>
</dbReference>
<dbReference type="InterPro" id="IPR036388">
    <property type="entry name" value="WH-like_DNA-bd_sf"/>
</dbReference>
<dbReference type="PROSITE" id="PS51197">
    <property type="entry name" value="HTH_RRF2_2"/>
    <property type="match status" value="1"/>
</dbReference>
<keyword evidence="1" id="KW-0238">DNA-binding</keyword>
<dbReference type="Proteomes" id="UP000193334">
    <property type="component" value="Chromosome"/>
</dbReference>
<dbReference type="GO" id="GO:0003677">
    <property type="term" value="F:DNA binding"/>
    <property type="evidence" value="ECO:0007669"/>
    <property type="project" value="UniProtKB-KW"/>
</dbReference>
<dbReference type="Pfam" id="PF02082">
    <property type="entry name" value="Rrf2"/>
    <property type="match status" value="1"/>
</dbReference>
<dbReference type="InterPro" id="IPR036390">
    <property type="entry name" value="WH_DNA-bd_sf"/>
</dbReference>
<organism evidence="2 3">
    <name type="scientific">Sedimentisphaera salicampi</name>
    <dbReference type="NCBI Taxonomy" id="1941349"/>
    <lineage>
        <taxon>Bacteria</taxon>
        <taxon>Pseudomonadati</taxon>
        <taxon>Planctomycetota</taxon>
        <taxon>Phycisphaerae</taxon>
        <taxon>Sedimentisphaerales</taxon>
        <taxon>Sedimentisphaeraceae</taxon>
        <taxon>Sedimentisphaera</taxon>
    </lineage>
</organism>
<dbReference type="SUPFAM" id="SSF46785">
    <property type="entry name" value="Winged helix' DNA-binding domain"/>
    <property type="match status" value="1"/>
</dbReference>
<reference evidence="3" key="1">
    <citation type="submission" date="2017-04" db="EMBL/GenBank/DDBJ databases">
        <title>Comparative genomics and description of representatives of a novel lineage of planctomycetes thriving in anoxic sediments.</title>
        <authorList>
            <person name="Spring S."/>
            <person name="Bunk B."/>
            <person name="Sproer C."/>
        </authorList>
    </citation>
    <scope>NUCLEOTIDE SEQUENCE [LARGE SCALE GENOMIC DNA]</scope>
    <source>
        <strain evidence="3">ST-PulAB-D4</strain>
    </source>
</reference>
<dbReference type="KEGG" id="pbp:STSP1_00482"/>
<dbReference type="RefSeq" id="WP_085754826.1">
    <property type="nucleotide sequence ID" value="NZ_CP021023.1"/>
</dbReference>